<sequence length="287" mass="31953">MSLTAELSRKTSRLTEILARMDRIIVAFSAGVDSTVVAQAAFLARGDHAQAATAVSPSLASGEKEEAIHLAELIGIPHRLVTTSEFATEEYRANAPNRCFFCKTELYQILSQSIAGTAWETATLVNGANLDDRGDHRPGMQAASNYHVRSPLIEAEFTKEDVRALARHWELPIWDKPAHPCLSSRIAYGVEVTEERVQRIDQGEQFLRDQFEIRELRVRLEPNELARIEVPLEEIPKLTTPSALTKISDQFLQLGFRNVTLDLQGFRSGSLNSFLSINDLQIAAPKT</sequence>
<comment type="caution">
    <text evidence="2">The sequence shown here is derived from an EMBL/GenBank/DDBJ whole genome shotgun (WGS) entry which is preliminary data.</text>
</comment>
<protein>
    <submittedName>
        <fullName evidence="2">ATP-dependent sacrificial sulfur transferase LarE</fullName>
    </submittedName>
</protein>
<feature type="active site" description="Nucleophile and sulfur donor" evidence="1">
    <location>
        <position position="181"/>
    </location>
</feature>
<evidence type="ECO:0000313" key="2">
    <source>
        <dbReference type="EMBL" id="HCO23662.1"/>
    </source>
</evidence>
<dbReference type="EMBL" id="DQAY01000067">
    <property type="protein sequence ID" value="HCO23662.1"/>
    <property type="molecule type" value="Genomic_DNA"/>
</dbReference>
<dbReference type="InterPro" id="IPR052188">
    <property type="entry name" value="Ni-pincer_cofactor_biosynth"/>
</dbReference>
<dbReference type="GO" id="GO:0016783">
    <property type="term" value="F:sulfurtransferase activity"/>
    <property type="evidence" value="ECO:0007669"/>
    <property type="project" value="InterPro"/>
</dbReference>
<dbReference type="InterPro" id="IPR005232">
    <property type="entry name" value="LarE"/>
</dbReference>
<evidence type="ECO:0000313" key="3">
    <source>
        <dbReference type="Proteomes" id="UP000263642"/>
    </source>
</evidence>
<organism evidence="2 3">
    <name type="scientific">Gimesia maris</name>
    <dbReference type="NCBI Taxonomy" id="122"/>
    <lineage>
        <taxon>Bacteria</taxon>
        <taxon>Pseudomonadati</taxon>
        <taxon>Planctomycetota</taxon>
        <taxon>Planctomycetia</taxon>
        <taxon>Planctomycetales</taxon>
        <taxon>Planctomycetaceae</taxon>
        <taxon>Gimesia</taxon>
    </lineage>
</organism>
<reference evidence="2 3" key="1">
    <citation type="journal article" date="2018" name="Nat. Biotechnol.">
        <title>A standardized bacterial taxonomy based on genome phylogeny substantially revises the tree of life.</title>
        <authorList>
            <person name="Parks D.H."/>
            <person name="Chuvochina M."/>
            <person name="Waite D.W."/>
            <person name="Rinke C."/>
            <person name="Skarshewski A."/>
            <person name="Chaumeil P.A."/>
            <person name="Hugenholtz P."/>
        </authorList>
    </citation>
    <scope>NUCLEOTIDE SEQUENCE [LARGE SCALE GENOMIC DNA]</scope>
    <source>
        <strain evidence="2">UBA9375</strain>
    </source>
</reference>
<dbReference type="NCBIfam" id="TIGR00268">
    <property type="entry name" value="ATP-dependent sacrificial sulfur transferase LarE"/>
    <property type="match status" value="1"/>
</dbReference>
<dbReference type="CDD" id="cd01990">
    <property type="entry name" value="LarE-like"/>
    <property type="match status" value="1"/>
</dbReference>
<dbReference type="SUPFAM" id="SSF52402">
    <property type="entry name" value="Adenine nucleotide alpha hydrolases-like"/>
    <property type="match status" value="1"/>
</dbReference>
<evidence type="ECO:0000256" key="1">
    <source>
        <dbReference type="PIRSR" id="PIRSR006661-1"/>
    </source>
</evidence>
<dbReference type="PANTHER" id="PTHR43169:SF2">
    <property type="entry name" value="NAD_GMP SYNTHASE DOMAIN-CONTAINING PROTEIN"/>
    <property type="match status" value="1"/>
</dbReference>
<dbReference type="Gene3D" id="3.40.50.620">
    <property type="entry name" value="HUPs"/>
    <property type="match status" value="1"/>
</dbReference>
<dbReference type="AlphaFoldDB" id="A0A3D3R6F8"/>
<dbReference type="PIRSF" id="PIRSF006661">
    <property type="entry name" value="PP-lp_UCP006661"/>
    <property type="match status" value="1"/>
</dbReference>
<dbReference type="PANTHER" id="PTHR43169">
    <property type="entry name" value="EXSB FAMILY PROTEIN"/>
    <property type="match status" value="1"/>
</dbReference>
<keyword evidence="2" id="KW-0808">Transferase</keyword>
<name>A0A3D3R6F8_9PLAN</name>
<dbReference type="InterPro" id="IPR014729">
    <property type="entry name" value="Rossmann-like_a/b/a_fold"/>
</dbReference>
<dbReference type="Proteomes" id="UP000263642">
    <property type="component" value="Unassembled WGS sequence"/>
</dbReference>
<accession>A0A3D3R6F8</accession>
<gene>
    <name evidence="2" type="primary">larE</name>
    <name evidence="2" type="ORF">DIT97_11615</name>
</gene>
<proteinExistence type="predicted"/>